<dbReference type="Pfam" id="PF26449">
    <property type="entry name" value="DUF8128"/>
    <property type="match status" value="1"/>
</dbReference>
<comment type="caution">
    <text evidence="3">The sequence shown here is derived from an EMBL/GenBank/DDBJ whole genome shotgun (WGS) entry which is preliminary data.</text>
</comment>
<dbReference type="AlphaFoldDB" id="A0A2H0DY64"/>
<dbReference type="EMBL" id="PCTT01000024">
    <property type="protein sequence ID" value="PIP87116.1"/>
    <property type="molecule type" value="Genomic_DNA"/>
</dbReference>
<protein>
    <recommendedName>
        <fullName evidence="2">DUF8128 domain-containing protein</fullName>
    </recommendedName>
</protein>
<evidence type="ECO:0000256" key="1">
    <source>
        <dbReference type="SAM" id="Phobius"/>
    </source>
</evidence>
<accession>A0A2H0DY64</accession>
<dbReference type="InterPro" id="IPR058441">
    <property type="entry name" value="DUF8128"/>
</dbReference>
<keyword evidence="1" id="KW-1133">Transmembrane helix</keyword>
<gene>
    <name evidence="3" type="ORF">COW81_01985</name>
</gene>
<keyword evidence="1" id="KW-0472">Membrane</keyword>
<feature type="domain" description="DUF8128" evidence="2">
    <location>
        <begin position="55"/>
        <end position="403"/>
    </location>
</feature>
<keyword evidence="1" id="KW-0812">Transmembrane</keyword>
<sequence length="420" mass="48769">MTEWIYAYLSQVVFPSIFDGLYFAAPIALPLIFGVLFLNIWLDYVRAETIRKTKNVLLEIKLPKEQMKSPLAMELALNALHQSGPGASTWYDVYWKGGIKPWFSLELVSIGGDIHFFIWTRVSNRSYVESQIYAQYPNVEILEVEDYTNFIKHDKENLTVWGCEMTLVKNDAYPIKTYVDYGLDKNPKEEEKIDPMTPMIEFLGALDPGEQVWYQIVVQFHKNRNKKPSSIWEYFFPKETDWKKDAQKVIDEILKRDPKTKTSTEKVEDKPQITIISDGEKEVAKAIERSIAKNGFDVGIRALYFAEEGRFNGMNIGGMIGSWKQYGSNDLNGFKPTRGLIPFNYPWQDFRNIRKNRVKVALFDAYRRRSFFHAPYKRENFVLNTEELATIYHFPGSVAQTPTFKRIEAKKVQAPSNIPI</sequence>
<evidence type="ECO:0000313" key="3">
    <source>
        <dbReference type="EMBL" id="PIP87116.1"/>
    </source>
</evidence>
<organism evidence="3 4">
    <name type="scientific">Candidatus Campbellbacteria bacterium CG22_combo_CG10-13_8_21_14_all_36_13</name>
    <dbReference type="NCBI Taxonomy" id="1974529"/>
    <lineage>
        <taxon>Bacteria</taxon>
        <taxon>Candidatus Campbelliibacteriota</taxon>
    </lineage>
</organism>
<reference evidence="3 4" key="1">
    <citation type="submission" date="2017-09" db="EMBL/GenBank/DDBJ databases">
        <title>Depth-based differentiation of microbial function through sediment-hosted aquifers and enrichment of novel symbionts in the deep terrestrial subsurface.</title>
        <authorList>
            <person name="Probst A.J."/>
            <person name="Ladd B."/>
            <person name="Jarett J.K."/>
            <person name="Geller-Mcgrath D.E."/>
            <person name="Sieber C.M."/>
            <person name="Emerson J.B."/>
            <person name="Anantharaman K."/>
            <person name="Thomas B.C."/>
            <person name="Malmstrom R."/>
            <person name="Stieglmeier M."/>
            <person name="Klingl A."/>
            <person name="Woyke T."/>
            <person name="Ryan C.M."/>
            <person name="Banfield J.F."/>
        </authorList>
    </citation>
    <scope>NUCLEOTIDE SEQUENCE [LARGE SCALE GENOMIC DNA]</scope>
    <source>
        <strain evidence="3">CG22_combo_CG10-13_8_21_14_all_36_13</strain>
    </source>
</reference>
<name>A0A2H0DY64_9BACT</name>
<evidence type="ECO:0000313" key="4">
    <source>
        <dbReference type="Proteomes" id="UP000231143"/>
    </source>
</evidence>
<proteinExistence type="predicted"/>
<evidence type="ECO:0000259" key="2">
    <source>
        <dbReference type="Pfam" id="PF26449"/>
    </source>
</evidence>
<feature type="transmembrane region" description="Helical" evidence="1">
    <location>
        <begin position="20"/>
        <end position="42"/>
    </location>
</feature>
<dbReference type="Proteomes" id="UP000231143">
    <property type="component" value="Unassembled WGS sequence"/>
</dbReference>